<name>A0ABR2A3F0_9ROSI</name>
<dbReference type="InterPro" id="IPR012337">
    <property type="entry name" value="RNaseH-like_sf"/>
</dbReference>
<comment type="caution">
    <text evidence="2">The sequence shown here is derived from an EMBL/GenBank/DDBJ whole genome shotgun (WGS) entry which is preliminary data.</text>
</comment>
<gene>
    <name evidence="2" type="ORF">V6N11_066551</name>
</gene>
<dbReference type="PANTHER" id="PTHR47723">
    <property type="entry name" value="OS05G0353850 PROTEIN"/>
    <property type="match status" value="1"/>
</dbReference>
<dbReference type="InterPro" id="IPR053151">
    <property type="entry name" value="RNase_H-like"/>
</dbReference>
<dbReference type="SUPFAM" id="SSF53098">
    <property type="entry name" value="Ribonuclease H-like"/>
    <property type="match status" value="1"/>
</dbReference>
<protein>
    <recommendedName>
        <fullName evidence="1">RNase H type-1 domain-containing protein</fullName>
    </recommendedName>
</protein>
<dbReference type="InterPro" id="IPR002156">
    <property type="entry name" value="RNaseH_domain"/>
</dbReference>
<dbReference type="InterPro" id="IPR044730">
    <property type="entry name" value="RNase_H-like_dom_plant"/>
</dbReference>
<dbReference type="EMBL" id="JBBPBN010000388">
    <property type="protein sequence ID" value="KAK8487565.1"/>
    <property type="molecule type" value="Genomic_DNA"/>
</dbReference>
<dbReference type="PANTHER" id="PTHR47723:SF19">
    <property type="entry name" value="POLYNUCLEOTIDYL TRANSFERASE, RIBONUCLEASE H-LIKE SUPERFAMILY PROTEIN"/>
    <property type="match status" value="1"/>
</dbReference>
<evidence type="ECO:0000313" key="2">
    <source>
        <dbReference type="EMBL" id="KAK8487565.1"/>
    </source>
</evidence>
<evidence type="ECO:0000259" key="1">
    <source>
        <dbReference type="Pfam" id="PF13456"/>
    </source>
</evidence>
<dbReference type="CDD" id="cd06222">
    <property type="entry name" value="RNase_H_like"/>
    <property type="match status" value="1"/>
</dbReference>
<feature type="domain" description="RNase H type-1" evidence="1">
    <location>
        <begin position="38"/>
        <end position="144"/>
    </location>
</feature>
<dbReference type="Pfam" id="PF13456">
    <property type="entry name" value="RVT_3"/>
    <property type="match status" value="1"/>
</dbReference>
<dbReference type="Gene3D" id="3.30.420.10">
    <property type="entry name" value="Ribonuclease H-like superfamily/Ribonuclease H"/>
    <property type="match status" value="1"/>
</dbReference>
<sequence>MKIVVQTCETWKNGERICEKSSPNEARTCKVLHERGHHVAGLLHDQIRSWLSGFQKAIGVLQPLQAELLTLLIGLRFAWDQDFVFVQIQFDRPEAVKLINADNASISPISLVRAIAALHQKVWATEITWIPRASNLPTDMLAKSVDPSSTDFHELAEPPAALMPLLSMDALHMSL</sequence>
<dbReference type="Proteomes" id="UP001396334">
    <property type="component" value="Unassembled WGS sequence"/>
</dbReference>
<keyword evidence="3" id="KW-1185">Reference proteome</keyword>
<proteinExistence type="predicted"/>
<accession>A0ABR2A3F0</accession>
<dbReference type="InterPro" id="IPR036397">
    <property type="entry name" value="RNaseH_sf"/>
</dbReference>
<evidence type="ECO:0000313" key="3">
    <source>
        <dbReference type="Proteomes" id="UP001396334"/>
    </source>
</evidence>
<organism evidence="2 3">
    <name type="scientific">Hibiscus sabdariffa</name>
    <name type="common">roselle</name>
    <dbReference type="NCBI Taxonomy" id="183260"/>
    <lineage>
        <taxon>Eukaryota</taxon>
        <taxon>Viridiplantae</taxon>
        <taxon>Streptophyta</taxon>
        <taxon>Embryophyta</taxon>
        <taxon>Tracheophyta</taxon>
        <taxon>Spermatophyta</taxon>
        <taxon>Magnoliopsida</taxon>
        <taxon>eudicotyledons</taxon>
        <taxon>Gunneridae</taxon>
        <taxon>Pentapetalae</taxon>
        <taxon>rosids</taxon>
        <taxon>malvids</taxon>
        <taxon>Malvales</taxon>
        <taxon>Malvaceae</taxon>
        <taxon>Malvoideae</taxon>
        <taxon>Hibiscus</taxon>
    </lineage>
</organism>
<reference evidence="2 3" key="1">
    <citation type="journal article" date="2024" name="G3 (Bethesda)">
        <title>Genome assembly of Hibiscus sabdariffa L. provides insights into metabolisms of medicinal natural products.</title>
        <authorList>
            <person name="Kim T."/>
        </authorList>
    </citation>
    <scope>NUCLEOTIDE SEQUENCE [LARGE SCALE GENOMIC DNA]</scope>
    <source>
        <strain evidence="2">TK-2024</strain>
        <tissue evidence="2">Old leaves</tissue>
    </source>
</reference>